<evidence type="ECO:0000256" key="2">
    <source>
        <dbReference type="ARBA" id="ARBA00022980"/>
    </source>
</evidence>
<dbReference type="GO" id="GO:0006412">
    <property type="term" value="P:translation"/>
    <property type="evidence" value="ECO:0007669"/>
    <property type="project" value="UniProtKB-UniRule"/>
</dbReference>
<dbReference type="Pfam" id="PF00542">
    <property type="entry name" value="Ribosomal_L12"/>
    <property type="match status" value="1"/>
</dbReference>
<dbReference type="InterPro" id="IPR000206">
    <property type="entry name" value="Ribosomal_bL12"/>
</dbReference>
<dbReference type="KEGG" id="trc:DYE49_01420"/>
<evidence type="ECO:0000256" key="1">
    <source>
        <dbReference type="ARBA" id="ARBA00007197"/>
    </source>
</evidence>
<name>A0A7M1XIE4_9SPIR</name>
<comment type="similarity">
    <text evidence="1 4">Belongs to the bacterial ribosomal protein bL12 family.</text>
</comment>
<dbReference type="FunFam" id="3.30.1390.10:FF:000001">
    <property type="entry name" value="50S ribosomal protein L7/L12"/>
    <property type="match status" value="1"/>
</dbReference>
<reference evidence="7 8" key="1">
    <citation type="submission" date="2018-08" db="EMBL/GenBank/DDBJ databases">
        <title>The first complete genome of Treponema rectale (CHPAT), a commensal spirochete of the bovine rectum.</title>
        <authorList>
            <person name="Staton G.J."/>
            <person name="Clegg S.R."/>
            <person name="Carter S.D."/>
            <person name="Radford A.D."/>
            <person name="Darby A."/>
            <person name="Hall N."/>
            <person name="Birtles R.J."/>
            <person name="Evans N.J."/>
        </authorList>
    </citation>
    <scope>NUCLEOTIDE SEQUENCE [LARGE SCALE GENOMIC DNA]</scope>
    <source>
        <strain evidence="7 8">CHPA</strain>
    </source>
</reference>
<protein>
    <recommendedName>
        <fullName evidence="4">Large ribosomal subunit protein bL12</fullName>
    </recommendedName>
</protein>
<dbReference type="InterPro" id="IPR008932">
    <property type="entry name" value="Ribosomal_bL12_oligo"/>
</dbReference>
<dbReference type="GO" id="GO:0022625">
    <property type="term" value="C:cytosolic large ribosomal subunit"/>
    <property type="evidence" value="ECO:0007669"/>
    <property type="project" value="TreeGrafter"/>
</dbReference>
<keyword evidence="2 4" id="KW-0689">Ribosomal protein</keyword>
<evidence type="ECO:0000256" key="3">
    <source>
        <dbReference type="ARBA" id="ARBA00023274"/>
    </source>
</evidence>
<feature type="domain" description="Large ribosomal subunit protein bL12 C-terminal" evidence="5">
    <location>
        <begin position="57"/>
        <end position="122"/>
    </location>
</feature>
<comment type="function">
    <text evidence="4">Forms part of the ribosomal stalk which helps the ribosome interact with GTP-bound translation factors. Is thus essential for accurate translation.</text>
</comment>
<keyword evidence="3 4" id="KW-0687">Ribonucleoprotein</keyword>
<evidence type="ECO:0000313" key="7">
    <source>
        <dbReference type="EMBL" id="QOS39183.1"/>
    </source>
</evidence>
<accession>A0A7M1XIE4</accession>
<dbReference type="InterPro" id="IPR014719">
    <property type="entry name" value="Ribosomal_bL12_C/ClpS-like"/>
</dbReference>
<dbReference type="InterPro" id="IPR013823">
    <property type="entry name" value="Ribosomal_bL12_C"/>
</dbReference>
<dbReference type="PANTHER" id="PTHR45987">
    <property type="entry name" value="39S RIBOSOMAL PROTEIN L12"/>
    <property type="match status" value="1"/>
</dbReference>
<dbReference type="Pfam" id="PF16320">
    <property type="entry name" value="Ribosomal_L12_N"/>
    <property type="match status" value="1"/>
</dbReference>
<dbReference type="SUPFAM" id="SSF48300">
    <property type="entry name" value="Ribosomal protein L7/12, oligomerisation (N-terminal) domain"/>
    <property type="match status" value="1"/>
</dbReference>
<evidence type="ECO:0000313" key="8">
    <source>
        <dbReference type="Proteomes" id="UP000593591"/>
    </source>
</evidence>
<evidence type="ECO:0000259" key="5">
    <source>
        <dbReference type="Pfam" id="PF00542"/>
    </source>
</evidence>
<dbReference type="NCBIfam" id="TIGR00855">
    <property type="entry name" value="L12"/>
    <property type="match status" value="1"/>
</dbReference>
<dbReference type="GO" id="GO:0003729">
    <property type="term" value="F:mRNA binding"/>
    <property type="evidence" value="ECO:0007669"/>
    <property type="project" value="TreeGrafter"/>
</dbReference>
<feature type="domain" description="Large ribosomal subunit protein bL12 oligomerization" evidence="6">
    <location>
        <begin position="6"/>
        <end position="51"/>
    </location>
</feature>
<dbReference type="Gene3D" id="3.30.1390.10">
    <property type="match status" value="1"/>
</dbReference>
<dbReference type="InterPro" id="IPR036235">
    <property type="entry name" value="Ribosomal_bL12_oligo_N_sf"/>
</dbReference>
<dbReference type="Proteomes" id="UP000593591">
    <property type="component" value="Chromosome"/>
</dbReference>
<sequence>MAKLVKEDVIAGLKEMNMVEIMDLVHAIEDEFGVKAAAGVAAPAAAAAAAEGPSEVTVTLKAVGASKVQVIKAVQAITGLGLMDAKKLVDQAPVAIKEKVSPSEGESLAEQLKAVGAEVEVK</sequence>
<dbReference type="AlphaFoldDB" id="A0A7M1XIE4"/>
<dbReference type="GO" id="GO:0003735">
    <property type="term" value="F:structural constituent of ribosome"/>
    <property type="evidence" value="ECO:0007669"/>
    <property type="project" value="InterPro"/>
</dbReference>
<comment type="subunit">
    <text evidence="4">Homodimer. Part of the ribosomal stalk of the 50S ribosomal subunit. Forms a multimeric L10(L12)X complex, where L10 forms an elongated spine to which 2 to 4 L12 dimers bind in a sequential fashion. Binds GTP-bound translation factors.</text>
</comment>
<dbReference type="HAMAP" id="MF_00368">
    <property type="entry name" value="Ribosomal_bL12"/>
    <property type="match status" value="1"/>
</dbReference>
<dbReference type="PANTHER" id="PTHR45987:SF4">
    <property type="entry name" value="LARGE RIBOSOMAL SUBUNIT PROTEIN BL12M"/>
    <property type="match status" value="1"/>
</dbReference>
<organism evidence="7 8">
    <name type="scientific">Treponema rectale</name>
    <dbReference type="NCBI Taxonomy" id="744512"/>
    <lineage>
        <taxon>Bacteria</taxon>
        <taxon>Pseudomonadati</taxon>
        <taxon>Spirochaetota</taxon>
        <taxon>Spirochaetia</taxon>
        <taxon>Spirochaetales</taxon>
        <taxon>Treponemataceae</taxon>
        <taxon>Treponema</taxon>
    </lineage>
</organism>
<dbReference type="SUPFAM" id="SSF54736">
    <property type="entry name" value="ClpS-like"/>
    <property type="match status" value="1"/>
</dbReference>
<dbReference type="EMBL" id="CP031517">
    <property type="protein sequence ID" value="QOS39183.1"/>
    <property type="molecule type" value="Genomic_DNA"/>
</dbReference>
<dbReference type="Gene3D" id="1.20.5.710">
    <property type="entry name" value="Single helix bin"/>
    <property type="match status" value="1"/>
</dbReference>
<evidence type="ECO:0000259" key="6">
    <source>
        <dbReference type="Pfam" id="PF16320"/>
    </source>
</evidence>
<proteinExistence type="inferred from homology"/>
<evidence type="ECO:0000256" key="4">
    <source>
        <dbReference type="HAMAP-Rule" id="MF_00368"/>
    </source>
</evidence>
<gene>
    <name evidence="4" type="primary">rplL</name>
    <name evidence="7" type="ORF">DYE49_01420</name>
</gene>